<feature type="region of interest" description="Disordered" evidence="1">
    <location>
        <begin position="77"/>
        <end position="96"/>
    </location>
</feature>
<dbReference type="Proteomes" id="UP000669239">
    <property type="component" value="Unassembled WGS sequence"/>
</dbReference>
<feature type="compositionally biased region" description="Pro residues" evidence="1">
    <location>
        <begin position="112"/>
        <end position="121"/>
    </location>
</feature>
<proteinExistence type="predicted"/>
<keyword evidence="2" id="KW-0812">Transmembrane</keyword>
<keyword evidence="4" id="KW-1185">Reference proteome</keyword>
<evidence type="ECO:0000313" key="3">
    <source>
        <dbReference type="EMBL" id="NSJ48902.1"/>
    </source>
</evidence>
<keyword evidence="2" id="KW-1133">Transmembrane helix</keyword>
<gene>
    <name evidence="3" type="ORF">G5B36_09345</name>
</gene>
<feature type="compositionally biased region" description="Basic and acidic residues" evidence="1">
    <location>
        <begin position="81"/>
        <end position="96"/>
    </location>
</feature>
<sequence length="192" mass="20540">MMKICTYCKSEIGDNCLQCPNCGASEFEHKCPVCGCSHKGGACPECTMQAVSEAVGSVAVLTGRMKDILSKIETNGGVENSKAENSKSENGEADLEMKGNGHVMIGGTRPFNPRPSTPPAINPRSSNPQPSNPHPSGIRPERKKISLFARIIRYILLGIFFYLLALVIITILIAVYIAITGNVPGFVMVLSG</sequence>
<evidence type="ECO:0008006" key="5">
    <source>
        <dbReference type="Google" id="ProtNLM"/>
    </source>
</evidence>
<feature type="region of interest" description="Disordered" evidence="1">
    <location>
        <begin position="106"/>
        <end position="139"/>
    </location>
</feature>
<accession>A0ABX2HHW2</accession>
<comment type="caution">
    <text evidence="3">The sequence shown here is derived from an EMBL/GenBank/DDBJ whole genome shotgun (WGS) entry which is preliminary data.</text>
</comment>
<evidence type="ECO:0000313" key="4">
    <source>
        <dbReference type="Proteomes" id="UP000669239"/>
    </source>
</evidence>
<protein>
    <recommendedName>
        <fullName evidence="5">Zinc ribbon domain-containing protein</fullName>
    </recommendedName>
</protein>
<dbReference type="EMBL" id="JAAITT010000011">
    <property type="protein sequence ID" value="NSJ48902.1"/>
    <property type="molecule type" value="Genomic_DNA"/>
</dbReference>
<organism evidence="3 4">
    <name type="scientific">Enterocloster aldenensis</name>
    <dbReference type="NCBI Taxonomy" id="358742"/>
    <lineage>
        <taxon>Bacteria</taxon>
        <taxon>Bacillati</taxon>
        <taxon>Bacillota</taxon>
        <taxon>Clostridia</taxon>
        <taxon>Lachnospirales</taxon>
        <taxon>Lachnospiraceae</taxon>
        <taxon>Enterocloster</taxon>
    </lineage>
</organism>
<dbReference type="RefSeq" id="WP_165640899.1">
    <property type="nucleotide sequence ID" value="NZ_JAAITT010000011.1"/>
</dbReference>
<name>A0ABX2HHW2_9FIRM</name>
<evidence type="ECO:0000256" key="2">
    <source>
        <dbReference type="SAM" id="Phobius"/>
    </source>
</evidence>
<keyword evidence="2" id="KW-0472">Membrane</keyword>
<evidence type="ECO:0000256" key="1">
    <source>
        <dbReference type="SAM" id="MobiDB-lite"/>
    </source>
</evidence>
<reference evidence="3 4" key="1">
    <citation type="journal article" date="2020" name="Cell Host Microbe">
        <title>Functional and Genomic Variation between Human-Derived Isolates of Lachnospiraceae Reveals Inter- and Intra-Species Diversity.</title>
        <authorList>
            <person name="Sorbara M.T."/>
            <person name="Littmann E.R."/>
            <person name="Fontana E."/>
            <person name="Moody T.U."/>
            <person name="Kohout C.E."/>
            <person name="Gjonbalaj M."/>
            <person name="Eaton V."/>
            <person name="Seok R."/>
            <person name="Leiner I.M."/>
            <person name="Pamer E.G."/>
        </authorList>
    </citation>
    <scope>NUCLEOTIDE SEQUENCE [LARGE SCALE GENOMIC DNA]</scope>
    <source>
        <strain evidence="3 4">MSK.1.17</strain>
    </source>
</reference>
<feature type="transmembrane region" description="Helical" evidence="2">
    <location>
        <begin position="151"/>
        <end position="179"/>
    </location>
</feature>